<dbReference type="InterPro" id="IPR006140">
    <property type="entry name" value="D-isomer_DH_NAD-bd"/>
</dbReference>
<evidence type="ECO:0000256" key="2">
    <source>
        <dbReference type="ARBA" id="ARBA00023002"/>
    </source>
</evidence>
<dbReference type="SUPFAM" id="SSF51735">
    <property type="entry name" value="NAD(P)-binding Rossmann-fold domains"/>
    <property type="match status" value="1"/>
</dbReference>
<protein>
    <submittedName>
        <fullName evidence="7">2-hydroxyacid dehydrogenase</fullName>
    </submittedName>
</protein>
<dbReference type="GO" id="GO:0047545">
    <property type="term" value="F:(S)-2-hydroxyglutarate dehydrogenase activity"/>
    <property type="evidence" value="ECO:0007669"/>
    <property type="project" value="UniProtKB-ARBA"/>
</dbReference>
<evidence type="ECO:0000256" key="1">
    <source>
        <dbReference type="ARBA" id="ARBA00005854"/>
    </source>
</evidence>
<reference evidence="7 8" key="1">
    <citation type="journal article" date="2019" name="Int. J. Syst. Evol. Microbiol.">
        <title>The Global Catalogue of Microorganisms (GCM) 10K type strain sequencing project: providing services to taxonomists for standard genome sequencing and annotation.</title>
        <authorList>
            <consortium name="The Broad Institute Genomics Platform"/>
            <consortium name="The Broad Institute Genome Sequencing Center for Infectious Disease"/>
            <person name="Wu L."/>
            <person name="Ma J."/>
        </authorList>
    </citation>
    <scope>NUCLEOTIDE SEQUENCE [LARGE SCALE GENOMIC DNA]</scope>
    <source>
        <strain evidence="7 8">CGMCC 1.10593</strain>
    </source>
</reference>
<comment type="caution">
    <text evidence="7">The sequence shown here is derived from an EMBL/GenBank/DDBJ whole genome shotgun (WGS) entry which is preliminary data.</text>
</comment>
<dbReference type="CDD" id="cd12171">
    <property type="entry name" value="2-Hacid_dh_10"/>
    <property type="match status" value="1"/>
</dbReference>
<sequence length="356" mass="38079">MNALITANFDPAVVATLRDELGFDVEYAPISERDGRLPDDEFRQRLDGVEVLIVGYEGVSESVLADADDLEIIACPRGGPDANVDIEAATDHGIPVLYTPGRNAVSVGDFTWGQILSLCRNIAHSHHLLHTGTYTGEPQADAAGGGSREDVTWGMGTDSPYTQLKGTELAGKTVGLVGMGAVAREVATRAQGFEVDLLSFDPYIDAETMADYGAQKVDLDELLDESDIVSVHVPVTDSTRGLLGPAEFERMKDDAFFINNARGAIIDQEALVAQLQSGGLGGAALDVYDQEPIPDDHPLLELDNVVTTPHLGGATEEVISRHSAMIRDDLEALFEGEEPQHVANEAVLSSFSPPEQ</sequence>
<dbReference type="GO" id="GO:0004617">
    <property type="term" value="F:phosphoglycerate dehydrogenase activity"/>
    <property type="evidence" value="ECO:0007669"/>
    <property type="project" value="UniProtKB-ARBA"/>
</dbReference>
<feature type="domain" description="D-isomer specific 2-hydroxyacid dehydrogenase catalytic" evidence="5">
    <location>
        <begin position="4"/>
        <end position="344"/>
    </location>
</feature>
<dbReference type="InterPro" id="IPR050857">
    <property type="entry name" value="D-2-hydroxyacid_DH"/>
</dbReference>
<feature type="domain" description="D-isomer specific 2-hydroxyacid dehydrogenase NAD-binding" evidence="6">
    <location>
        <begin position="159"/>
        <end position="312"/>
    </location>
</feature>
<dbReference type="Pfam" id="PF02826">
    <property type="entry name" value="2-Hacid_dh_C"/>
    <property type="match status" value="1"/>
</dbReference>
<dbReference type="PANTHER" id="PTHR42789:SF1">
    <property type="entry name" value="D-ISOMER SPECIFIC 2-HYDROXYACID DEHYDROGENASE FAMILY PROTEIN (AFU_ORTHOLOGUE AFUA_6G10090)"/>
    <property type="match status" value="1"/>
</dbReference>
<evidence type="ECO:0000313" key="8">
    <source>
        <dbReference type="Proteomes" id="UP001597052"/>
    </source>
</evidence>
<dbReference type="EMBL" id="JBHUDM010000001">
    <property type="protein sequence ID" value="MFD1640888.1"/>
    <property type="molecule type" value="Genomic_DNA"/>
</dbReference>
<name>A0ABD6D4F7_9EURY</name>
<keyword evidence="3" id="KW-0520">NAD</keyword>
<dbReference type="Pfam" id="PF00389">
    <property type="entry name" value="2-Hacid_dh"/>
    <property type="match status" value="1"/>
</dbReference>
<dbReference type="PROSITE" id="PS00670">
    <property type="entry name" value="D_2_HYDROXYACID_DH_2"/>
    <property type="match status" value="1"/>
</dbReference>
<dbReference type="PANTHER" id="PTHR42789">
    <property type="entry name" value="D-ISOMER SPECIFIC 2-HYDROXYACID DEHYDROGENASE FAMILY PROTEIN (AFU_ORTHOLOGUE AFUA_6G10090)"/>
    <property type="match status" value="1"/>
</dbReference>
<dbReference type="SUPFAM" id="SSF52283">
    <property type="entry name" value="Formate/glycerate dehydrogenase catalytic domain-like"/>
    <property type="match status" value="1"/>
</dbReference>
<evidence type="ECO:0000313" key="7">
    <source>
        <dbReference type="EMBL" id="MFD1640888.1"/>
    </source>
</evidence>
<dbReference type="Gene3D" id="3.40.50.720">
    <property type="entry name" value="NAD(P)-binding Rossmann-like Domain"/>
    <property type="match status" value="2"/>
</dbReference>
<dbReference type="FunFam" id="3.40.50.720:FF:000041">
    <property type="entry name" value="D-3-phosphoglycerate dehydrogenase"/>
    <property type="match status" value="1"/>
</dbReference>
<organism evidence="7 8">
    <name type="scientific">Halohasta litorea</name>
    <dbReference type="NCBI Taxonomy" id="869891"/>
    <lineage>
        <taxon>Archaea</taxon>
        <taxon>Methanobacteriati</taxon>
        <taxon>Methanobacteriota</taxon>
        <taxon>Stenosarchaea group</taxon>
        <taxon>Halobacteria</taxon>
        <taxon>Halobacteriales</taxon>
        <taxon>Haloferacaceae</taxon>
        <taxon>Halohasta</taxon>
    </lineage>
</organism>
<evidence type="ECO:0000256" key="3">
    <source>
        <dbReference type="ARBA" id="ARBA00023027"/>
    </source>
</evidence>
<evidence type="ECO:0000256" key="4">
    <source>
        <dbReference type="RuleBase" id="RU003719"/>
    </source>
</evidence>
<keyword evidence="8" id="KW-1185">Reference proteome</keyword>
<keyword evidence="2 4" id="KW-0560">Oxidoreductase</keyword>
<dbReference type="InterPro" id="IPR006139">
    <property type="entry name" value="D-isomer_2_OHA_DH_cat_dom"/>
</dbReference>
<proteinExistence type="inferred from homology"/>
<dbReference type="InterPro" id="IPR029753">
    <property type="entry name" value="D-isomer_DH_CS"/>
</dbReference>
<dbReference type="PROSITE" id="PS00671">
    <property type="entry name" value="D_2_HYDROXYACID_DH_3"/>
    <property type="match status" value="1"/>
</dbReference>
<dbReference type="AlphaFoldDB" id="A0ABD6D4F7"/>
<dbReference type="Proteomes" id="UP001597052">
    <property type="component" value="Unassembled WGS sequence"/>
</dbReference>
<gene>
    <name evidence="7" type="ORF">ACFSBW_03225</name>
</gene>
<dbReference type="InterPro" id="IPR036291">
    <property type="entry name" value="NAD(P)-bd_dom_sf"/>
</dbReference>
<accession>A0ABD6D4F7</accession>
<evidence type="ECO:0000259" key="6">
    <source>
        <dbReference type="Pfam" id="PF02826"/>
    </source>
</evidence>
<dbReference type="RefSeq" id="WP_256394581.1">
    <property type="nucleotide sequence ID" value="NZ_JANHDJ010000001.1"/>
</dbReference>
<dbReference type="GO" id="GO:0006564">
    <property type="term" value="P:L-serine biosynthetic process"/>
    <property type="evidence" value="ECO:0007669"/>
    <property type="project" value="UniProtKB-ARBA"/>
</dbReference>
<comment type="similarity">
    <text evidence="1 4">Belongs to the D-isomer specific 2-hydroxyacid dehydrogenase family.</text>
</comment>
<evidence type="ECO:0000259" key="5">
    <source>
        <dbReference type="Pfam" id="PF00389"/>
    </source>
</evidence>